<evidence type="ECO:0000313" key="2">
    <source>
        <dbReference type="Proteomes" id="UP000266188"/>
    </source>
</evidence>
<dbReference type="EMBL" id="MVGC01000252">
    <property type="protein sequence ID" value="RJE21101.1"/>
    <property type="molecule type" value="Genomic_DNA"/>
</dbReference>
<organism evidence="1 2">
    <name type="scientific">Aspergillus sclerotialis</name>
    <dbReference type="NCBI Taxonomy" id="2070753"/>
    <lineage>
        <taxon>Eukaryota</taxon>
        <taxon>Fungi</taxon>
        <taxon>Dikarya</taxon>
        <taxon>Ascomycota</taxon>
        <taxon>Pezizomycotina</taxon>
        <taxon>Eurotiomycetes</taxon>
        <taxon>Eurotiomycetidae</taxon>
        <taxon>Eurotiales</taxon>
        <taxon>Aspergillaceae</taxon>
        <taxon>Aspergillus</taxon>
        <taxon>Aspergillus subgen. Polypaecilum</taxon>
    </lineage>
</organism>
<evidence type="ECO:0008006" key="3">
    <source>
        <dbReference type="Google" id="ProtNLM"/>
    </source>
</evidence>
<gene>
    <name evidence="1" type="ORF">PHISCL_06565</name>
</gene>
<name>A0A3A2ZVQ3_9EURO</name>
<sequence>MTALESLPSELQILILEEIPDLASLHSLINASPAYRHTYLHSSKTVLHQLVSRAYGLTDVSDAIAAVDSEGLYAENESNKAKIIALLDRRRRHAELPRSRLSSEVQSVKLLELYDKLDHVLQTYCAQPHRSNAALSPVERSRILRALCRLQTYCNIFGTREWAESHALERRPTWHRNFTIDEMWSLFFRTMPPWEVEEFGSIWTFVRQVYSDLFTEISREFPRSSPQWKALRPATMPIDPSELYGSEDEEEYINDDYDDYCNHLVALGPCFLSKVLRQQNKCTQRCLLASNSVTAKSSFMDLVNVVTAHQPLLHPADKYEVANIANALSSFPETEQPAPGWKRHWYGPRPVDQVMSAIVSEPSSDEAGPTEDIYQRTIGYFPGWTWGYAFSE</sequence>
<dbReference type="OrthoDB" id="5304511at2759"/>
<comment type="caution">
    <text evidence="1">The sequence shown here is derived from an EMBL/GenBank/DDBJ whole genome shotgun (WGS) entry which is preliminary data.</text>
</comment>
<dbReference type="Proteomes" id="UP000266188">
    <property type="component" value="Unassembled WGS sequence"/>
</dbReference>
<proteinExistence type="predicted"/>
<dbReference type="AlphaFoldDB" id="A0A3A2ZVQ3"/>
<keyword evidence="2" id="KW-1185">Reference proteome</keyword>
<reference evidence="2" key="1">
    <citation type="submission" date="2017-02" db="EMBL/GenBank/DDBJ databases">
        <authorList>
            <person name="Tafer H."/>
            <person name="Lopandic K."/>
        </authorList>
    </citation>
    <scope>NUCLEOTIDE SEQUENCE [LARGE SCALE GENOMIC DNA]</scope>
    <source>
        <strain evidence="2">CBS 366.77</strain>
    </source>
</reference>
<protein>
    <recommendedName>
        <fullName evidence="3">F-box domain-containing protein</fullName>
    </recommendedName>
</protein>
<evidence type="ECO:0000313" key="1">
    <source>
        <dbReference type="EMBL" id="RJE21101.1"/>
    </source>
</evidence>
<accession>A0A3A2ZVQ3</accession>